<evidence type="ECO:0000256" key="13">
    <source>
        <dbReference type="ARBA" id="ARBA00023288"/>
    </source>
</evidence>
<accession>A0ABR4P9H2</accession>
<dbReference type="CDD" id="cd02877">
    <property type="entry name" value="GH18_hevamine_XipI_class_III"/>
    <property type="match status" value="1"/>
</dbReference>
<keyword evidence="8 17" id="KW-0378">Hydrolase</keyword>
<keyword evidence="13" id="KW-0449">Lipoprotein</keyword>
<dbReference type="EMBL" id="JBFCZG010000007">
    <property type="protein sequence ID" value="KAL3419827.1"/>
    <property type="molecule type" value="Genomic_DNA"/>
</dbReference>
<dbReference type="InterPro" id="IPR050542">
    <property type="entry name" value="Glycosyl_Hydrlase18_Chitinase"/>
</dbReference>
<keyword evidence="15" id="KW-0624">Polysaccharide degradation</keyword>
<feature type="domain" description="GH18" evidence="19">
    <location>
        <begin position="30"/>
        <end position="361"/>
    </location>
</feature>
<dbReference type="PANTHER" id="PTHR45708">
    <property type="entry name" value="ENDOCHITINASE"/>
    <property type="match status" value="1"/>
</dbReference>
<evidence type="ECO:0000313" key="21">
    <source>
        <dbReference type="Proteomes" id="UP001629113"/>
    </source>
</evidence>
<evidence type="ECO:0000256" key="10">
    <source>
        <dbReference type="ARBA" id="ARBA00023136"/>
    </source>
</evidence>
<keyword evidence="9" id="KW-0146">Chitin degradation</keyword>
<keyword evidence="11" id="KW-0325">Glycoprotein</keyword>
<evidence type="ECO:0000256" key="8">
    <source>
        <dbReference type="ARBA" id="ARBA00022801"/>
    </source>
</evidence>
<protein>
    <recommendedName>
        <fullName evidence="3">chitinase</fullName>
        <ecNumber evidence="3">3.2.1.14</ecNumber>
    </recommendedName>
</protein>
<dbReference type="PROSITE" id="PS01095">
    <property type="entry name" value="GH18_1"/>
    <property type="match status" value="1"/>
</dbReference>
<evidence type="ECO:0000256" key="2">
    <source>
        <dbReference type="ARBA" id="ARBA00004609"/>
    </source>
</evidence>
<evidence type="ECO:0000256" key="9">
    <source>
        <dbReference type="ARBA" id="ARBA00023024"/>
    </source>
</evidence>
<keyword evidence="10" id="KW-0472">Membrane</keyword>
<evidence type="ECO:0000256" key="12">
    <source>
        <dbReference type="ARBA" id="ARBA00023277"/>
    </source>
</evidence>
<dbReference type="InterPro" id="IPR001223">
    <property type="entry name" value="Glyco_hydro18_cat"/>
</dbReference>
<evidence type="ECO:0000256" key="18">
    <source>
        <dbReference type="SAM" id="SignalP"/>
    </source>
</evidence>
<keyword evidence="21" id="KW-1185">Reference proteome</keyword>
<dbReference type="Gene3D" id="3.20.20.80">
    <property type="entry name" value="Glycosidases"/>
    <property type="match status" value="1"/>
</dbReference>
<evidence type="ECO:0000256" key="6">
    <source>
        <dbReference type="ARBA" id="ARBA00022669"/>
    </source>
</evidence>
<proteinExistence type="inferred from homology"/>
<evidence type="ECO:0000256" key="5">
    <source>
        <dbReference type="ARBA" id="ARBA00022622"/>
    </source>
</evidence>
<evidence type="ECO:0000256" key="16">
    <source>
        <dbReference type="ARBA" id="ARBA00025727"/>
    </source>
</evidence>
<comment type="catalytic activity">
    <reaction evidence="1">
        <text>Random endo-hydrolysis of N-acetyl-beta-D-glucosaminide (1-&gt;4)-beta-linkages in chitin and chitodextrins.</text>
        <dbReference type="EC" id="3.2.1.14"/>
    </reaction>
</comment>
<organism evidence="20 21">
    <name type="scientific">Phlyctema vagabunda</name>
    <dbReference type="NCBI Taxonomy" id="108571"/>
    <lineage>
        <taxon>Eukaryota</taxon>
        <taxon>Fungi</taxon>
        <taxon>Dikarya</taxon>
        <taxon>Ascomycota</taxon>
        <taxon>Pezizomycotina</taxon>
        <taxon>Leotiomycetes</taxon>
        <taxon>Helotiales</taxon>
        <taxon>Dermateaceae</taxon>
        <taxon>Phlyctema</taxon>
    </lineage>
</organism>
<dbReference type="PROSITE" id="PS51910">
    <property type="entry name" value="GH18_2"/>
    <property type="match status" value="1"/>
</dbReference>
<comment type="similarity">
    <text evidence="16">Belongs to the glycosyl hydrolase 18 family. Chitinase class III subfamily.</text>
</comment>
<reference evidence="20 21" key="1">
    <citation type="submission" date="2024-06" db="EMBL/GenBank/DDBJ databases">
        <title>Complete genome of Phlyctema vagabunda strain 19-DSS-EL-015.</title>
        <authorList>
            <person name="Fiorenzani C."/>
        </authorList>
    </citation>
    <scope>NUCLEOTIDE SEQUENCE [LARGE SCALE GENOMIC DNA]</scope>
    <source>
        <strain evidence="20 21">19-DSS-EL-015</strain>
    </source>
</reference>
<dbReference type="EC" id="3.2.1.14" evidence="3"/>
<sequence>MFSIQSLRTFGILYLLISIAEAAYNAAAKTNTVVYYGQGPSQASLSHFCQQSTIDIIVLGFVNVFPAQGNGYPGTNFGNQCWGGTYVYKGPGNDHSKDQLQSSCPQMVADIPVCQATYGKKIILSLGGGTNTYQLTSSANGVAFADFLWGAFGPRTAAWVSSGKPRPFDGSNGKSVEVDGFDFDIELPPTDSAAGYIAMINRLRSRFSASSKQYLITGAPQCIVPDANMGAMITKAKFDIIWVQFYNTAQCSASSWAKANPNYATTKKELASGFNYDAWTSYLAKGASANAKLYIGVSGSKTATQDPSYYLSPAQLSSLAQAYFCKPNFGGLMIWEATYADNNVNSGSTYYQSAKNALSGYGANLKCSSSIYYNYHNKQIEIKYNQIIN</sequence>
<evidence type="ECO:0000259" key="19">
    <source>
        <dbReference type="PROSITE" id="PS51910"/>
    </source>
</evidence>
<evidence type="ECO:0000256" key="7">
    <source>
        <dbReference type="ARBA" id="ARBA00022729"/>
    </source>
</evidence>
<dbReference type="InterPro" id="IPR017853">
    <property type="entry name" value="GH"/>
</dbReference>
<feature type="chain" id="PRO_5045202318" description="chitinase" evidence="18">
    <location>
        <begin position="23"/>
        <end position="389"/>
    </location>
</feature>
<dbReference type="Pfam" id="PF00704">
    <property type="entry name" value="Glyco_hydro_18"/>
    <property type="match status" value="1"/>
</dbReference>
<keyword evidence="7 18" id="KW-0732">Signal</keyword>
<keyword evidence="6" id="KW-0147">Chitin-binding</keyword>
<name>A0ABR4P9H2_9HELO</name>
<evidence type="ECO:0000256" key="14">
    <source>
        <dbReference type="ARBA" id="ARBA00023295"/>
    </source>
</evidence>
<evidence type="ECO:0000256" key="11">
    <source>
        <dbReference type="ARBA" id="ARBA00023180"/>
    </source>
</evidence>
<evidence type="ECO:0000256" key="1">
    <source>
        <dbReference type="ARBA" id="ARBA00000822"/>
    </source>
</evidence>
<feature type="signal peptide" evidence="18">
    <location>
        <begin position="1"/>
        <end position="22"/>
    </location>
</feature>
<dbReference type="Proteomes" id="UP001629113">
    <property type="component" value="Unassembled WGS sequence"/>
</dbReference>
<keyword evidence="12" id="KW-0119">Carbohydrate metabolism</keyword>
<evidence type="ECO:0000313" key="20">
    <source>
        <dbReference type="EMBL" id="KAL3419827.1"/>
    </source>
</evidence>
<dbReference type="InterPro" id="IPR045321">
    <property type="entry name" value="Cts1-like"/>
</dbReference>
<evidence type="ECO:0000256" key="3">
    <source>
        <dbReference type="ARBA" id="ARBA00012729"/>
    </source>
</evidence>
<keyword evidence="14 17" id="KW-0326">Glycosidase</keyword>
<dbReference type="InterPro" id="IPR001579">
    <property type="entry name" value="Glyco_hydro_18_chit_AS"/>
</dbReference>
<dbReference type="PANTHER" id="PTHR45708:SF47">
    <property type="entry name" value="ENDOCHITINASE A"/>
    <property type="match status" value="1"/>
</dbReference>
<gene>
    <name evidence="20" type="ORF">PVAG01_08325</name>
</gene>
<dbReference type="SUPFAM" id="SSF51445">
    <property type="entry name" value="(Trans)glycosidases"/>
    <property type="match status" value="1"/>
</dbReference>
<comment type="caution">
    <text evidence="20">The sequence shown here is derived from an EMBL/GenBank/DDBJ whole genome shotgun (WGS) entry which is preliminary data.</text>
</comment>
<keyword evidence="5" id="KW-0336">GPI-anchor</keyword>
<comment type="subcellular location">
    <subcellularLocation>
        <location evidence="2">Cell membrane</location>
        <topology evidence="2">Lipid-anchor</topology>
        <topology evidence="2">GPI-anchor</topology>
    </subcellularLocation>
</comment>
<keyword evidence="4" id="KW-1003">Cell membrane</keyword>
<evidence type="ECO:0000256" key="4">
    <source>
        <dbReference type="ARBA" id="ARBA00022475"/>
    </source>
</evidence>
<evidence type="ECO:0000256" key="15">
    <source>
        <dbReference type="ARBA" id="ARBA00023326"/>
    </source>
</evidence>
<evidence type="ECO:0000256" key="17">
    <source>
        <dbReference type="RuleBase" id="RU000489"/>
    </source>
</evidence>